<protein>
    <submittedName>
        <fullName evidence="1">Uncharacterized protein</fullName>
    </submittedName>
</protein>
<comment type="caution">
    <text evidence="1">The sequence shown here is derived from an EMBL/GenBank/DDBJ whole genome shotgun (WGS) entry which is preliminary data.</text>
</comment>
<dbReference type="EMBL" id="LAZR01001700">
    <property type="protein sequence ID" value="KKN40519.1"/>
    <property type="molecule type" value="Genomic_DNA"/>
</dbReference>
<proteinExistence type="predicted"/>
<sequence length="60" mass="6795">MYSKAIDGDLVGGNSIDKFRFKIWVENEVTGEEIIIYDNHPDEDLERTTELGGGSIKIHK</sequence>
<accession>A0A0F9QD94</accession>
<evidence type="ECO:0000313" key="1">
    <source>
        <dbReference type="EMBL" id="KKN40519.1"/>
    </source>
</evidence>
<organism evidence="1">
    <name type="scientific">marine sediment metagenome</name>
    <dbReference type="NCBI Taxonomy" id="412755"/>
    <lineage>
        <taxon>unclassified sequences</taxon>
        <taxon>metagenomes</taxon>
        <taxon>ecological metagenomes</taxon>
    </lineage>
</organism>
<dbReference type="AlphaFoldDB" id="A0A0F9QD94"/>
<name>A0A0F9QD94_9ZZZZ</name>
<reference evidence="1" key="1">
    <citation type="journal article" date="2015" name="Nature">
        <title>Complex archaea that bridge the gap between prokaryotes and eukaryotes.</title>
        <authorList>
            <person name="Spang A."/>
            <person name="Saw J.H."/>
            <person name="Jorgensen S.L."/>
            <person name="Zaremba-Niedzwiedzka K."/>
            <person name="Martijn J."/>
            <person name="Lind A.E."/>
            <person name="van Eijk R."/>
            <person name="Schleper C."/>
            <person name="Guy L."/>
            <person name="Ettema T.J."/>
        </authorList>
    </citation>
    <scope>NUCLEOTIDE SEQUENCE</scope>
</reference>
<gene>
    <name evidence="1" type="ORF">LCGC14_0732500</name>
</gene>